<keyword evidence="1" id="KW-0175">Coiled coil</keyword>
<dbReference type="AlphaFoldDB" id="A0AAV4UKI3"/>
<gene>
    <name evidence="2" type="ORF">CDAR_295031</name>
</gene>
<accession>A0AAV4UKI3</accession>
<evidence type="ECO:0000313" key="3">
    <source>
        <dbReference type="Proteomes" id="UP001054837"/>
    </source>
</evidence>
<name>A0AAV4UKI3_9ARAC</name>
<evidence type="ECO:0000256" key="1">
    <source>
        <dbReference type="SAM" id="Coils"/>
    </source>
</evidence>
<reference evidence="2 3" key="1">
    <citation type="submission" date="2021-06" db="EMBL/GenBank/DDBJ databases">
        <title>Caerostris darwini draft genome.</title>
        <authorList>
            <person name="Kono N."/>
            <person name="Arakawa K."/>
        </authorList>
    </citation>
    <scope>NUCLEOTIDE SEQUENCE [LARGE SCALE GENOMIC DNA]</scope>
</reference>
<sequence>MCSPFQDESKNSLPSFNPKNSLQNRLEIAGNGLKGVLASIDAGFRKPDDAAFAQQIYERARTELEEYKKRLTNILAHSISTARHDHRKERISLAITERSGNPLLSSLLVFDEENAEGSITLLLQLLGGPDHSVFLTRRLGSPPSTLYRQSQKIISALLVFLLWGRGGGLYRTNLSIECLLPFHT</sequence>
<comment type="caution">
    <text evidence="2">The sequence shown here is derived from an EMBL/GenBank/DDBJ whole genome shotgun (WGS) entry which is preliminary data.</text>
</comment>
<feature type="coiled-coil region" evidence="1">
    <location>
        <begin position="50"/>
        <end position="77"/>
    </location>
</feature>
<proteinExistence type="predicted"/>
<evidence type="ECO:0000313" key="2">
    <source>
        <dbReference type="EMBL" id="GIY58352.1"/>
    </source>
</evidence>
<organism evidence="2 3">
    <name type="scientific">Caerostris darwini</name>
    <dbReference type="NCBI Taxonomy" id="1538125"/>
    <lineage>
        <taxon>Eukaryota</taxon>
        <taxon>Metazoa</taxon>
        <taxon>Ecdysozoa</taxon>
        <taxon>Arthropoda</taxon>
        <taxon>Chelicerata</taxon>
        <taxon>Arachnida</taxon>
        <taxon>Araneae</taxon>
        <taxon>Araneomorphae</taxon>
        <taxon>Entelegynae</taxon>
        <taxon>Araneoidea</taxon>
        <taxon>Araneidae</taxon>
        <taxon>Caerostris</taxon>
    </lineage>
</organism>
<keyword evidence="3" id="KW-1185">Reference proteome</keyword>
<dbReference type="EMBL" id="BPLQ01011490">
    <property type="protein sequence ID" value="GIY58352.1"/>
    <property type="molecule type" value="Genomic_DNA"/>
</dbReference>
<dbReference type="Proteomes" id="UP001054837">
    <property type="component" value="Unassembled WGS sequence"/>
</dbReference>
<protein>
    <submittedName>
        <fullName evidence="2">Uncharacterized protein</fullName>
    </submittedName>
</protein>